<dbReference type="KEGG" id="sli:Slin_6908"/>
<dbReference type="RefSeq" id="WP_012931333.1">
    <property type="nucleotide sequence ID" value="NC_013732.1"/>
</dbReference>
<dbReference type="Proteomes" id="UP000002028">
    <property type="component" value="Plasmid pSLIN02"/>
</dbReference>
<keyword evidence="3" id="KW-1185">Reference proteome</keyword>
<protein>
    <recommendedName>
        <fullName evidence="1">Putative exodeoxyribonuclease 8 PDDEXK-like domain-containing protein</fullName>
    </recommendedName>
</protein>
<dbReference type="Pfam" id="PF12684">
    <property type="entry name" value="DUF3799"/>
    <property type="match status" value="1"/>
</dbReference>
<dbReference type="EMBL" id="CP001771">
    <property type="protein sequence ID" value="ADB42854.1"/>
    <property type="molecule type" value="Genomic_DNA"/>
</dbReference>
<dbReference type="Gene3D" id="3.90.320.10">
    <property type="match status" value="1"/>
</dbReference>
<evidence type="ECO:0000259" key="1">
    <source>
        <dbReference type="Pfam" id="PF12684"/>
    </source>
</evidence>
<feature type="domain" description="Putative exodeoxyribonuclease 8 PDDEXK-like" evidence="1">
    <location>
        <begin position="60"/>
        <end position="197"/>
    </location>
</feature>
<evidence type="ECO:0000313" key="3">
    <source>
        <dbReference type="Proteomes" id="UP000002028"/>
    </source>
</evidence>
<dbReference type="InterPro" id="IPR011604">
    <property type="entry name" value="PDDEXK-like_dom_sf"/>
</dbReference>
<dbReference type="HOGENOM" id="CLU_102118_0_0_10"/>
<proteinExistence type="predicted"/>
<keyword evidence="2" id="KW-0614">Plasmid</keyword>
<geneLocation type="plasmid" evidence="2 3">
    <name>pSLIN02</name>
</geneLocation>
<name>D2QVM2_SPILD</name>
<dbReference type="InterPro" id="IPR024432">
    <property type="entry name" value="Put_RecE_PDDEXK-like_dom"/>
</dbReference>
<accession>D2QVM2</accession>
<sequence length="206" mass="23793">MNDYRSLPRIANSDLTELKNHLFGKPNFQSSPAQEFGTRFHDLLLLETDVVPTGKGATAQKRMLDVVRANSLFCRLMESAQVETAQLWDDEPTGLPCKARIDMRVPDERLILDVKTTSARSQNEFVSNCYRYDYDRQAAFYLDGCRQAGECADQFIILGIQKQKPHNLYVVEVAADSIFLDYGRRKYQRLLRSWQEVGYKPKSWNK</sequence>
<evidence type="ECO:0000313" key="2">
    <source>
        <dbReference type="EMBL" id="ADB42854.1"/>
    </source>
</evidence>
<reference evidence="2 3" key="1">
    <citation type="journal article" date="2010" name="Stand. Genomic Sci.">
        <title>Complete genome sequence of Spirosoma linguale type strain (1).</title>
        <authorList>
            <person name="Lail K."/>
            <person name="Sikorski J."/>
            <person name="Saunders E."/>
            <person name="Lapidus A."/>
            <person name="Glavina Del Rio T."/>
            <person name="Copeland A."/>
            <person name="Tice H."/>
            <person name="Cheng J.-F."/>
            <person name="Lucas S."/>
            <person name="Nolan M."/>
            <person name="Bruce D."/>
            <person name="Goodwin L."/>
            <person name="Pitluck S."/>
            <person name="Ivanova N."/>
            <person name="Mavromatis K."/>
            <person name="Ovchinnikova G."/>
            <person name="Pati A."/>
            <person name="Chen A."/>
            <person name="Palaniappan K."/>
            <person name="Land M."/>
            <person name="Hauser L."/>
            <person name="Chang Y.-J."/>
            <person name="Jeffries C.D."/>
            <person name="Chain P."/>
            <person name="Brettin T."/>
            <person name="Detter J.C."/>
            <person name="Schuetze A."/>
            <person name="Rohde M."/>
            <person name="Tindall B.J."/>
            <person name="Goeker M."/>
            <person name="Bristow J."/>
            <person name="Eisen J.A."/>
            <person name="Markowitz V."/>
            <person name="Hugenholtz P."/>
            <person name="Kyrpides N.C."/>
            <person name="Klenk H.-P."/>
            <person name="Chen F."/>
        </authorList>
    </citation>
    <scope>NUCLEOTIDE SEQUENCE [LARGE SCALE GENOMIC DNA]</scope>
    <source>
        <strain evidence="3">ATCC 33905 / DSM 74 / LMG 10896 / Claus 1</strain>
    </source>
</reference>
<organism evidence="2 3">
    <name type="scientific">Spirosoma linguale (strain ATCC 33905 / DSM 74 / LMG 10896 / Claus 1)</name>
    <dbReference type="NCBI Taxonomy" id="504472"/>
    <lineage>
        <taxon>Bacteria</taxon>
        <taxon>Pseudomonadati</taxon>
        <taxon>Bacteroidota</taxon>
        <taxon>Cytophagia</taxon>
        <taxon>Cytophagales</taxon>
        <taxon>Cytophagaceae</taxon>
        <taxon>Spirosoma</taxon>
    </lineage>
</organism>
<dbReference type="AlphaFoldDB" id="D2QVM2"/>
<gene>
    <name evidence="2" type="ordered locus">Slin_6908</name>
</gene>